<keyword evidence="8" id="KW-1185">Reference proteome</keyword>
<feature type="transmembrane region" description="Helical" evidence="2">
    <location>
        <begin position="104"/>
        <end position="126"/>
    </location>
</feature>
<dbReference type="SMART" id="SM00267">
    <property type="entry name" value="GGDEF"/>
    <property type="match status" value="1"/>
</dbReference>
<evidence type="ECO:0000259" key="5">
    <source>
        <dbReference type="PROSITE" id="PS50883"/>
    </source>
</evidence>
<dbReference type="InterPro" id="IPR000160">
    <property type="entry name" value="GGDEF_dom"/>
</dbReference>
<evidence type="ECO:0000259" key="4">
    <source>
        <dbReference type="PROSITE" id="PS50113"/>
    </source>
</evidence>
<dbReference type="PROSITE" id="PS50112">
    <property type="entry name" value="PAS"/>
    <property type="match status" value="1"/>
</dbReference>
<comment type="catalytic activity">
    <reaction evidence="1">
        <text>3',3'-c-di-GMP + H2O = 5'-phosphoguanylyl(3'-&gt;5')guanosine + H(+)</text>
        <dbReference type="Rhea" id="RHEA:24902"/>
        <dbReference type="ChEBI" id="CHEBI:15377"/>
        <dbReference type="ChEBI" id="CHEBI:15378"/>
        <dbReference type="ChEBI" id="CHEBI:58754"/>
        <dbReference type="ChEBI" id="CHEBI:58805"/>
        <dbReference type="EC" id="3.1.4.52"/>
    </reaction>
    <physiologicalReaction direction="left-to-right" evidence="1">
        <dbReference type="Rhea" id="RHEA:24903"/>
    </physiologicalReaction>
</comment>
<dbReference type="CDD" id="cd01948">
    <property type="entry name" value="EAL"/>
    <property type="match status" value="1"/>
</dbReference>
<keyword evidence="2" id="KW-1133">Transmembrane helix</keyword>
<dbReference type="EMBL" id="VJVV01000002">
    <property type="protein sequence ID" value="TRO83149.1"/>
    <property type="molecule type" value="Genomic_DNA"/>
</dbReference>
<dbReference type="InterPro" id="IPR052155">
    <property type="entry name" value="Biofilm_reg_signaling"/>
</dbReference>
<feature type="domain" description="GGDEF" evidence="6">
    <location>
        <begin position="388"/>
        <end position="521"/>
    </location>
</feature>
<feature type="domain" description="PAC" evidence="4">
    <location>
        <begin position="305"/>
        <end position="356"/>
    </location>
</feature>
<evidence type="ECO:0000313" key="7">
    <source>
        <dbReference type="EMBL" id="TRO83149.1"/>
    </source>
</evidence>
<dbReference type="CDD" id="cd01949">
    <property type="entry name" value="GGDEF"/>
    <property type="match status" value="1"/>
</dbReference>
<keyword evidence="2" id="KW-0812">Transmembrane</keyword>
<dbReference type="GO" id="GO:0006355">
    <property type="term" value="P:regulation of DNA-templated transcription"/>
    <property type="evidence" value="ECO:0007669"/>
    <property type="project" value="InterPro"/>
</dbReference>
<feature type="transmembrane region" description="Helical" evidence="2">
    <location>
        <begin position="156"/>
        <end position="175"/>
    </location>
</feature>
<dbReference type="InterPro" id="IPR013767">
    <property type="entry name" value="PAS_fold"/>
</dbReference>
<dbReference type="Pfam" id="PF00563">
    <property type="entry name" value="EAL"/>
    <property type="match status" value="1"/>
</dbReference>
<dbReference type="SUPFAM" id="SSF55073">
    <property type="entry name" value="Nucleotide cyclase"/>
    <property type="match status" value="1"/>
</dbReference>
<dbReference type="Gene3D" id="3.30.450.20">
    <property type="entry name" value="PAS domain"/>
    <property type="match status" value="1"/>
</dbReference>
<dbReference type="InterPro" id="IPR043128">
    <property type="entry name" value="Rev_trsase/Diguanyl_cyclase"/>
</dbReference>
<dbReference type="PANTHER" id="PTHR44757">
    <property type="entry name" value="DIGUANYLATE CYCLASE DGCP"/>
    <property type="match status" value="1"/>
</dbReference>
<dbReference type="Pfam" id="PF00989">
    <property type="entry name" value="PAS"/>
    <property type="match status" value="1"/>
</dbReference>
<dbReference type="PROSITE" id="PS50113">
    <property type="entry name" value="PAC"/>
    <property type="match status" value="1"/>
</dbReference>
<dbReference type="SUPFAM" id="SSF141868">
    <property type="entry name" value="EAL domain-like"/>
    <property type="match status" value="1"/>
</dbReference>
<evidence type="ECO:0000259" key="6">
    <source>
        <dbReference type="PROSITE" id="PS50887"/>
    </source>
</evidence>
<accession>A0A550JIV6</accession>
<dbReference type="PANTHER" id="PTHR44757:SF2">
    <property type="entry name" value="BIOFILM ARCHITECTURE MAINTENANCE PROTEIN MBAA"/>
    <property type="match status" value="1"/>
</dbReference>
<feature type="transmembrane region" description="Helical" evidence="2">
    <location>
        <begin position="132"/>
        <end position="149"/>
    </location>
</feature>
<reference evidence="7 8" key="1">
    <citation type="submission" date="2019-07" db="EMBL/GenBank/DDBJ databases">
        <title>Insights of Desulfuromonas acetexigens electromicrobiology.</title>
        <authorList>
            <person name="Katuri K."/>
            <person name="Sapireddy V."/>
            <person name="Shaw D.R."/>
            <person name="Saikaly P."/>
        </authorList>
    </citation>
    <scope>NUCLEOTIDE SEQUENCE [LARGE SCALE GENOMIC DNA]</scope>
    <source>
        <strain evidence="7 8">2873</strain>
    </source>
</reference>
<feature type="transmembrane region" description="Helical" evidence="2">
    <location>
        <begin position="47"/>
        <end position="66"/>
    </location>
</feature>
<comment type="caution">
    <text evidence="7">The sequence shown here is derived from an EMBL/GenBank/DDBJ whole genome shotgun (WGS) entry which is preliminary data.</text>
</comment>
<dbReference type="InterPro" id="IPR000014">
    <property type="entry name" value="PAS"/>
</dbReference>
<feature type="transmembrane region" description="Helical" evidence="2">
    <location>
        <begin position="72"/>
        <end position="92"/>
    </location>
</feature>
<evidence type="ECO:0000256" key="2">
    <source>
        <dbReference type="SAM" id="Phobius"/>
    </source>
</evidence>
<dbReference type="CDD" id="cd00130">
    <property type="entry name" value="PAS"/>
    <property type="match status" value="1"/>
</dbReference>
<keyword evidence="2" id="KW-0472">Membrane</keyword>
<dbReference type="FunFam" id="3.30.70.270:FF:000001">
    <property type="entry name" value="Diguanylate cyclase domain protein"/>
    <property type="match status" value="1"/>
</dbReference>
<sequence length="794" mass="89124">MQQAEEKTNTDTETKVSDWGLPRGLGRYSQLFADPLGRLRLAAKARWLFLALVGVYGLCAGVLYSFSEYGFFLNGTQIAILVLSSAAIVFYNAVFPRIFRHTRFVVSVAPLQIVLDLCFVTVLVYFSGGGASWFWPVYLLVTLEAAVLVEKRQTVWRLGALGGTLYGCLLLATYLQLIPHIDMPFVDHSLHNDGLYLVLMWCWVSLLNAAAAVIGAYLMAVLRRENQAVRESGERLRDFLDSANDLIFSADASGRFLYANRAWRETLGYRPEAEPELRVQEILLEDDRPKCLTELQRVFDSQESRYLEGRFSAKGGRVIEVEGNVTFSRQEDSQGAIWAICRDVTSRKKAQEQLYHMAHHDMLTSLPNRLFFIDRLQQANALARRAKKLVGVLFLDLDRFKIINDTLGHSVGDILLQEIADRLRLCVREVDTVARLGGDEFTVILGNLNTLEEAEQVADKILKRLAQPLQVEGHELFITTSIGISLFPQHSDDPAGLIKKADIAMYCAKAQGRNNYKIYDGAMDVNADRRLILTNGLRRALDREEFRLHYQPKVEALSGRVVAMEALVRWEHPELGLVAPGDFIPIAEETGIIIPLGEWVMRRACEQLRLWQQEGITAVRVAVNLSGYQLQYRDFVASVQRILDQVGLPGELLEFEVTETVIMQNPDFAVSILNQLRDLGIHISIDDFGTGYSSLAHLKRFSVNTLKIDKSFVRDVESNSTDAAIASAIISMGNSLNLKVIAEGVETAGQLAFLQERHCDEIQGFLFSKPLPPEEAAILLRRGICTAIEPSRQE</sequence>
<dbReference type="Pfam" id="PF00990">
    <property type="entry name" value="GGDEF"/>
    <property type="match status" value="1"/>
</dbReference>
<dbReference type="PROSITE" id="PS50887">
    <property type="entry name" value="GGDEF"/>
    <property type="match status" value="1"/>
</dbReference>
<dbReference type="RefSeq" id="WP_092055700.1">
    <property type="nucleotide sequence ID" value="NZ_FOJJ01000012.1"/>
</dbReference>
<gene>
    <name evidence="7" type="ORF">FL622_03435</name>
</gene>
<dbReference type="InterPro" id="IPR035965">
    <property type="entry name" value="PAS-like_dom_sf"/>
</dbReference>
<dbReference type="PROSITE" id="PS50883">
    <property type="entry name" value="EAL"/>
    <property type="match status" value="1"/>
</dbReference>
<feature type="transmembrane region" description="Helical" evidence="2">
    <location>
        <begin position="195"/>
        <end position="220"/>
    </location>
</feature>
<evidence type="ECO:0000259" key="3">
    <source>
        <dbReference type="PROSITE" id="PS50112"/>
    </source>
</evidence>
<dbReference type="SMART" id="SM00091">
    <property type="entry name" value="PAS"/>
    <property type="match status" value="1"/>
</dbReference>
<proteinExistence type="predicted"/>
<dbReference type="SUPFAM" id="SSF55785">
    <property type="entry name" value="PYP-like sensor domain (PAS domain)"/>
    <property type="match status" value="1"/>
</dbReference>
<evidence type="ECO:0000256" key="1">
    <source>
        <dbReference type="ARBA" id="ARBA00051114"/>
    </source>
</evidence>
<dbReference type="InterPro" id="IPR035919">
    <property type="entry name" value="EAL_sf"/>
</dbReference>
<dbReference type="FunFam" id="3.20.20.450:FF:000001">
    <property type="entry name" value="Cyclic di-GMP phosphodiesterase yahA"/>
    <property type="match status" value="1"/>
</dbReference>
<dbReference type="NCBIfam" id="TIGR00254">
    <property type="entry name" value="GGDEF"/>
    <property type="match status" value="1"/>
</dbReference>
<dbReference type="InterPro" id="IPR001633">
    <property type="entry name" value="EAL_dom"/>
</dbReference>
<organism evidence="7 8">
    <name type="scientific">Trichloromonas acetexigens</name>
    <dbReference type="NCBI Taxonomy" id="38815"/>
    <lineage>
        <taxon>Bacteria</taxon>
        <taxon>Pseudomonadati</taxon>
        <taxon>Thermodesulfobacteriota</taxon>
        <taxon>Desulfuromonadia</taxon>
        <taxon>Desulfuromonadales</taxon>
        <taxon>Trichloromonadaceae</taxon>
        <taxon>Trichloromonas</taxon>
    </lineage>
</organism>
<evidence type="ECO:0000313" key="8">
    <source>
        <dbReference type="Proteomes" id="UP000317155"/>
    </source>
</evidence>
<dbReference type="GO" id="GO:0071111">
    <property type="term" value="F:cyclic-guanylate-specific phosphodiesterase activity"/>
    <property type="evidence" value="ECO:0007669"/>
    <property type="project" value="UniProtKB-EC"/>
</dbReference>
<dbReference type="GO" id="GO:0071732">
    <property type="term" value="P:cellular response to nitric oxide"/>
    <property type="evidence" value="ECO:0007669"/>
    <property type="project" value="UniProtKB-ARBA"/>
</dbReference>
<dbReference type="InterPro" id="IPR029787">
    <property type="entry name" value="Nucleotide_cyclase"/>
</dbReference>
<dbReference type="Gene3D" id="3.20.20.450">
    <property type="entry name" value="EAL domain"/>
    <property type="match status" value="1"/>
</dbReference>
<dbReference type="AlphaFoldDB" id="A0A550JIV6"/>
<dbReference type="Proteomes" id="UP000317155">
    <property type="component" value="Unassembled WGS sequence"/>
</dbReference>
<feature type="domain" description="EAL" evidence="5">
    <location>
        <begin position="530"/>
        <end position="784"/>
    </location>
</feature>
<dbReference type="Gene3D" id="3.30.70.270">
    <property type="match status" value="1"/>
</dbReference>
<name>A0A550JIV6_9BACT</name>
<protein>
    <submittedName>
        <fullName evidence="7">EAL domain-containing protein</fullName>
    </submittedName>
</protein>
<feature type="domain" description="PAS" evidence="3">
    <location>
        <begin position="232"/>
        <end position="302"/>
    </location>
</feature>
<dbReference type="OrthoDB" id="9777298at2"/>
<dbReference type="InterPro" id="IPR000700">
    <property type="entry name" value="PAS-assoc_C"/>
</dbReference>
<dbReference type="SMART" id="SM00052">
    <property type="entry name" value="EAL"/>
    <property type="match status" value="1"/>
</dbReference>
<dbReference type="NCBIfam" id="TIGR00229">
    <property type="entry name" value="sensory_box"/>
    <property type="match status" value="1"/>
</dbReference>